<accession>A0A5C7J6A0</accession>
<dbReference type="EMBL" id="SSDS01000073">
    <property type="protein sequence ID" value="TXG76432.1"/>
    <property type="molecule type" value="Genomic_DNA"/>
</dbReference>
<gene>
    <name evidence="1" type="ORF">E6Q11_04730</name>
</gene>
<evidence type="ECO:0000313" key="1">
    <source>
        <dbReference type="EMBL" id="TXG76432.1"/>
    </source>
</evidence>
<dbReference type="Proteomes" id="UP000321026">
    <property type="component" value="Unassembled WGS sequence"/>
</dbReference>
<name>A0A5C7J6A0_9BACT</name>
<comment type="caution">
    <text evidence="1">The sequence shown here is derived from an EMBL/GenBank/DDBJ whole genome shotgun (WGS) entry which is preliminary data.</text>
</comment>
<protein>
    <submittedName>
        <fullName evidence="1">Uncharacterized protein</fullName>
    </submittedName>
</protein>
<organism evidence="1 2">
    <name type="scientific">Candidatus Dojkabacteria bacterium</name>
    <dbReference type="NCBI Taxonomy" id="2099670"/>
    <lineage>
        <taxon>Bacteria</taxon>
        <taxon>Candidatus Dojkabacteria</taxon>
    </lineage>
</organism>
<proteinExistence type="predicted"/>
<evidence type="ECO:0000313" key="2">
    <source>
        <dbReference type="Proteomes" id="UP000321026"/>
    </source>
</evidence>
<dbReference type="AlphaFoldDB" id="A0A5C7J6A0"/>
<reference evidence="1 2" key="1">
    <citation type="submission" date="2018-09" db="EMBL/GenBank/DDBJ databases">
        <title>Metagenome Assembled Genomes from an Advanced Water Purification Facility.</title>
        <authorList>
            <person name="Stamps B.W."/>
            <person name="Spear J.R."/>
        </authorList>
    </citation>
    <scope>NUCLEOTIDE SEQUENCE [LARGE SCALE GENOMIC DNA]</scope>
    <source>
        <strain evidence="1">Bin_63_2</strain>
    </source>
</reference>
<sequence length="500" mass="54649">MRNLLLIVVGLLAGYVQCQDAFYLRAAGVAVPDFDERVKTLDKLHKRDLDGSNIEAEDISKLMKLIDGGFKPISTDFTSGIRVIDDTRVLDKRQIIVDAASSSISSSNTASNDAPVLKKRQDVVKPASSSAASASTVTGTATGTATATATDVVTKDPTKTGTVIAKPTKTSTAILGKGWYYVGPNDVISTTRYYGKKPEGPFDSTEDSGTVVCSSTKGVALIVDKPNIGVGYIDQIYYHGEPSERLDDEDKIKILEVYAECVYRYSNENDKSGFTIYNTTNANLECTHVLYSSFGIYDMTYGAKNIGKPFTVKKGKNNIPCFVGRGPNDAKNINGVQICERFSYTEVQNYVPAWDKHVTTMAMIPEESVASLNVENCKKWLYDLGFTVGMYHDGAAKKCRGYIFSRVIGCNNKYDPIMYNGKTVTQYANIEDVNGMQKVPCKSGEKWLTIKPSKGEEFCIPHKDDVAKQTLLIADGECCKASIQNSPRASDDPMNDGKGK</sequence>